<evidence type="ECO:0000256" key="2">
    <source>
        <dbReference type="SAM" id="SignalP"/>
    </source>
</evidence>
<dbReference type="HOGENOM" id="CLU_1866692_0_0_1"/>
<keyword evidence="2" id="KW-0732">Signal</keyword>
<feature type="signal peptide" evidence="2">
    <location>
        <begin position="1"/>
        <end position="18"/>
    </location>
</feature>
<accession>L2GK76</accession>
<sequence>MLLVLLSIAKCMVDFVEPAALLVDGFNEEHGIKKPSLDKKHDLAGMDHQVKTVNSPEVFIPEIVASPPQENFKHRHSYPKMPFIYSVDVQTKIVLLGIMILLFALVISTTTRMMQEVVRIRMKLNNIDTVRENNDKI</sequence>
<dbReference type="EMBL" id="JH370155">
    <property type="protein sequence ID" value="ELA40915.1"/>
    <property type="molecule type" value="Genomic_DNA"/>
</dbReference>
<keyword evidence="1" id="KW-1133">Transmembrane helix</keyword>
<feature type="transmembrane region" description="Helical" evidence="1">
    <location>
        <begin position="93"/>
        <end position="114"/>
    </location>
</feature>
<keyword evidence="1" id="KW-0812">Transmembrane</keyword>
<dbReference type="InParanoid" id="L2GK76"/>
<evidence type="ECO:0000313" key="3">
    <source>
        <dbReference type="EMBL" id="ELA40915.1"/>
    </source>
</evidence>
<evidence type="ECO:0000313" key="4">
    <source>
        <dbReference type="Proteomes" id="UP000011082"/>
    </source>
</evidence>
<dbReference type="AlphaFoldDB" id="L2GK76"/>
<keyword evidence="1" id="KW-0472">Membrane</keyword>
<dbReference type="VEuPathDB" id="MicrosporidiaDB:VICG_02055"/>
<name>L2GK76_VITCO</name>
<dbReference type="GeneID" id="19882765"/>
<evidence type="ECO:0000256" key="1">
    <source>
        <dbReference type="SAM" id="Phobius"/>
    </source>
</evidence>
<dbReference type="Proteomes" id="UP000011082">
    <property type="component" value="Unassembled WGS sequence"/>
</dbReference>
<dbReference type="RefSeq" id="XP_007605500.1">
    <property type="nucleotide sequence ID" value="XM_007605438.1"/>
</dbReference>
<feature type="chain" id="PRO_5003959956" description="Endoplasmic reticulum transmembrane protein" evidence="2">
    <location>
        <begin position="19"/>
        <end position="137"/>
    </location>
</feature>
<keyword evidence="4" id="KW-1185">Reference proteome</keyword>
<gene>
    <name evidence="3" type="ORF">VICG_02055</name>
</gene>
<proteinExistence type="predicted"/>
<protein>
    <recommendedName>
        <fullName evidence="5">Endoplasmic reticulum transmembrane protein</fullName>
    </recommendedName>
</protein>
<reference evidence="4" key="1">
    <citation type="submission" date="2011-05" db="EMBL/GenBank/DDBJ databases">
        <title>The genome sequence of Vittaforma corneae strain ATCC 50505.</title>
        <authorList>
            <consortium name="The Broad Institute Genome Sequencing Platform"/>
            <person name="Cuomo C."/>
            <person name="Didier E."/>
            <person name="Bowers L."/>
            <person name="Young S.K."/>
            <person name="Zeng Q."/>
            <person name="Gargeya S."/>
            <person name="Fitzgerald M."/>
            <person name="Haas B."/>
            <person name="Abouelleil A."/>
            <person name="Alvarado L."/>
            <person name="Arachchi H.M."/>
            <person name="Berlin A."/>
            <person name="Chapman S.B."/>
            <person name="Gearin G."/>
            <person name="Goldberg J."/>
            <person name="Griggs A."/>
            <person name="Gujja S."/>
            <person name="Hansen M."/>
            <person name="Heiman D."/>
            <person name="Howarth C."/>
            <person name="Larimer J."/>
            <person name="Lui A."/>
            <person name="MacDonald P.J.P."/>
            <person name="McCowen C."/>
            <person name="Montmayeur A."/>
            <person name="Murphy C."/>
            <person name="Neiman D."/>
            <person name="Pearson M."/>
            <person name="Priest M."/>
            <person name="Roberts A."/>
            <person name="Saif S."/>
            <person name="Shea T."/>
            <person name="Sisk P."/>
            <person name="Stolte C."/>
            <person name="Sykes S."/>
            <person name="Wortman J."/>
            <person name="Nusbaum C."/>
            <person name="Birren B."/>
        </authorList>
    </citation>
    <scope>NUCLEOTIDE SEQUENCE [LARGE SCALE GENOMIC DNA]</scope>
    <source>
        <strain evidence="4">ATCC 50505</strain>
    </source>
</reference>
<evidence type="ECO:0008006" key="5">
    <source>
        <dbReference type="Google" id="ProtNLM"/>
    </source>
</evidence>
<organism evidence="3 4">
    <name type="scientific">Vittaforma corneae (strain ATCC 50505)</name>
    <name type="common">Microsporidian parasite</name>
    <name type="synonym">Nosema corneum</name>
    <dbReference type="NCBI Taxonomy" id="993615"/>
    <lineage>
        <taxon>Eukaryota</taxon>
        <taxon>Fungi</taxon>
        <taxon>Fungi incertae sedis</taxon>
        <taxon>Microsporidia</taxon>
        <taxon>Nosematidae</taxon>
        <taxon>Vittaforma</taxon>
    </lineage>
</organism>